<gene>
    <name evidence="3" type="ORF">PH7735_03881</name>
</gene>
<dbReference type="Pfam" id="PF13472">
    <property type="entry name" value="Lipase_GDSL_2"/>
    <property type="match status" value="1"/>
</dbReference>
<dbReference type="GO" id="GO:0016788">
    <property type="term" value="F:hydrolase activity, acting on ester bonds"/>
    <property type="evidence" value="ECO:0007669"/>
    <property type="project" value="UniProtKB-ARBA"/>
</dbReference>
<dbReference type="Gene3D" id="3.40.50.1110">
    <property type="entry name" value="SGNH hydrolase"/>
    <property type="match status" value="1"/>
</dbReference>
<feature type="chain" id="PRO_5006065299" description="SGNH hydrolase-type esterase domain-containing protein" evidence="1">
    <location>
        <begin position="21"/>
        <end position="228"/>
    </location>
</feature>
<evidence type="ECO:0000259" key="2">
    <source>
        <dbReference type="Pfam" id="PF13472"/>
    </source>
</evidence>
<feature type="domain" description="SGNH hydrolase-type esterase" evidence="2">
    <location>
        <begin position="28"/>
        <end position="207"/>
    </location>
</feature>
<evidence type="ECO:0000256" key="1">
    <source>
        <dbReference type="SAM" id="SignalP"/>
    </source>
</evidence>
<dbReference type="EMBL" id="CYTW01000007">
    <property type="protein sequence ID" value="CUK14183.1"/>
    <property type="molecule type" value="Genomic_DNA"/>
</dbReference>
<dbReference type="InterPro" id="IPR013830">
    <property type="entry name" value="SGNH_hydro"/>
</dbReference>
<dbReference type="GeneID" id="83882849"/>
<dbReference type="Proteomes" id="UP000051870">
    <property type="component" value="Unassembled WGS sequence"/>
</dbReference>
<dbReference type="SUPFAM" id="SSF52266">
    <property type="entry name" value="SGNH hydrolase"/>
    <property type="match status" value="1"/>
</dbReference>
<keyword evidence="4" id="KW-1185">Reference proteome</keyword>
<protein>
    <recommendedName>
        <fullName evidence="2">SGNH hydrolase-type esterase domain-containing protein</fullName>
    </recommendedName>
</protein>
<dbReference type="CDD" id="cd00229">
    <property type="entry name" value="SGNH_hydrolase"/>
    <property type="match status" value="1"/>
</dbReference>
<dbReference type="STRING" id="1715693.PH7735_03881"/>
<dbReference type="InterPro" id="IPR036514">
    <property type="entry name" value="SGNH_hydro_sf"/>
</dbReference>
<keyword evidence="1" id="KW-0732">Signal</keyword>
<accession>A0A0P1II08</accession>
<evidence type="ECO:0000313" key="4">
    <source>
        <dbReference type="Proteomes" id="UP000051870"/>
    </source>
</evidence>
<sequence length="228" mass="24626">MKSFTFVIALVAGLATSAFAESNARILAIGDSLMAWHGMTGRSIAHTVGRELDEPVMNNSIGGAKIIYKLPLSGAMGMKIGNQLTKGDWDWVIMNGGGNDLWLGCGCNSCEKKMRKMISPDGRRGEIPRLVDTARKSGAKVVYVGYLRSPGVGSVIDACRDEGDALEDRISKLAEILPNVYFVSLADLVPHGDRSYHGIDMIHPSLKASDAIGQRVVKVIRENDPARQ</sequence>
<feature type="signal peptide" evidence="1">
    <location>
        <begin position="1"/>
        <end position="20"/>
    </location>
</feature>
<dbReference type="AlphaFoldDB" id="A0A0P1II08"/>
<name>A0A0P1II08_9RHOB</name>
<reference evidence="4" key="1">
    <citation type="submission" date="2015-09" db="EMBL/GenBank/DDBJ databases">
        <authorList>
            <person name="Rodrigo-Torres Lidia"/>
            <person name="Arahal R.David."/>
        </authorList>
    </citation>
    <scope>NUCLEOTIDE SEQUENCE [LARGE SCALE GENOMIC DNA]</scope>
    <source>
        <strain evidence="4">CECT 7735</strain>
    </source>
</reference>
<proteinExistence type="predicted"/>
<dbReference type="RefSeq" id="WP_058313195.1">
    <property type="nucleotide sequence ID" value="NZ_CANLZE010000003.1"/>
</dbReference>
<organism evidence="3 4">
    <name type="scientific">Shimia thalassica</name>
    <dbReference type="NCBI Taxonomy" id="1715693"/>
    <lineage>
        <taxon>Bacteria</taxon>
        <taxon>Pseudomonadati</taxon>
        <taxon>Pseudomonadota</taxon>
        <taxon>Alphaproteobacteria</taxon>
        <taxon>Rhodobacterales</taxon>
        <taxon>Roseobacteraceae</taxon>
    </lineage>
</organism>
<evidence type="ECO:0000313" key="3">
    <source>
        <dbReference type="EMBL" id="CUK14183.1"/>
    </source>
</evidence>